<dbReference type="Gene3D" id="1.10.472.80">
    <property type="entry name" value="Ypt/Rab-GAP domain of gyp1p, domain 3"/>
    <property type="match status" value="1"/>
</dbReference>
<evidence type="ECO:0000313" key="5">
    <source>
        <dbReference type="EMBL" id="EDK46984.1"/>
    </source>
</evidence>
<dbReference type="GO" id="GO:0032889">
    <property type="term" value="P:regulation of vacuole fusion, non-autophagic"/>
    <property type="evidence" value="ECO:0007669"/>
    <property type="project" value="EnsemblFungi"/>
</dbReference>
<dbReference type="InterPro" id="IPR000195">
    <property type="entry name" value="Rab-GAP-TBC_dom"/>
</dbReference>
<name>A5E6C6_LODEL</name>
<dbReference type="eggNOG" id="KOG2197">
    <property type="taxonomic scope" value="Eukaryota"/>
</dbReference>
<dbReference type="Pfam" id="PF00566">
    <property type="entry name" value="RabGAP-TBC"/>
    <property type="match status" value="1"/>
</dbReference>
<dbReference type="GO" id="GO:0005096">
    <property type="term" value="F:GTPase activator activity"/>
    <property type="evidence" value="ECO:0007669"/>
    <property type="project" value="UniProtKB-KW"/>
</dbReference>
<dbReference type="VEuPathDB" id="FungiDB:LELG_05165"/>
<dbReference type="PANTHER" id="PTHR22957:SF502">
    <property type="entry name" value="SMALL G PROTEIN SIGNALING MODULATOR 2-RELATED"/>
    <property type="match status" value="1"/>
</dbReference>
<keyword evidence="3" id="KW-0343">GTPase activation</keyword>
<dbReference type="EMBL" id="CH981531">
    <property type="protein sequence ID" value="EDK46984.1"/>
    <property type="molecule type" value="Genomic_DNA"/>
</dbReference>
<dbReference type="SMART" id="SM00164">
    <property type="entry name" value="TBC"/>
    <property type="match status" value="1"/>
</dbReference>
<evidence type="ECO:0000313" key="6">
    <source>
        <dbReference type="Proteomes" id="UP000001996"/>
    </source>
</evidence>
<dbReference type="OrthoDB" id="10264062at2759"/>
<accession>A5E6C6</accession>
<dbReference type="PANTHER" id="PTHR22957">
    <property type="entry name" value="TBC1 DOMAIN FAMILY MEMBER GTPASE-ACTIVATING PROTEIN"/>
    <property type="match status" value="1"/>
</dbReference>
<dbReference type="InParanoid" id="A5E6C6"/>
<dbReference type="PROSITE" id="PS50086">
    <property type="entry name" value="TBC_RABGAP"/>
    <property type="match status" value="1"/>
</dbReference>
<dbReference type="GO" id="GO:0005770">
    <property type="term" value="C:late endosome"/>
    <property type="evidence" value="ECO:0007669"/>
    <property type="project" value="EnsemblFungi"/>
</dbReference>
<evidence type="ECO:0000256" key="1">
    <source>
        <dbReference type="ARBA" id="ARBA00005521"/>
    </source>
</evidence>
<evidence type="ECO:0000259" key="4">
    <source>
        <dbReference type="PROSITE" id="PS50086"/>
    </source>
</evidence>
<sequence>MTDYSSKVEVLYSQPAYVRLNKEKKNGYIVLTRPILSKAEAQKAQYQVQLTFIEESNANVSILQKVSEELALDLQKKPTDRSRIISISPSRHSTTLNEVTIRIKKPAYGYYDGSITIGEQQPIFFHDSSLDSKITQARLMGLFEDELDISSGQVLLEVIRLLVNDVVKQSEQVYLVNPLSVIRGLKIDKKEEVKQQQQQQPQQQPITFNDIFSKVATVTGKLIAKLNDSDILRKLDPPPDMDFDSGRVYLAKWANMVKKEAELSNGSQLSSEFVSDLSAEEIARAKRRDPVGKDEWASFFDSQGRLRITISEVKSIVFHGGLEEDVRAEAWPFILGVFDFNATTEERAKLKEQLANAYYTELIRNDFRDEQIEKDVVRTDREIFLTDSKHDELIEDQIARSPELFSISRILHTFTVAEGKSYGQGMSDMLTPIYIAVKDEAISYYCFKNLMDNMYGNFLEDMVKIREDMVLLSKLLQLMLPELYAHLVKCHSHDMYFIFRSLIVHFKRELTWEQVPRFWEVSWCHPSNNFVIFFALAILQDNERIVIQNLRAFDEVLKYFNDLLGKLDLDVLLVRAELLYLKLKRTINIIDRSLNRGEEVNVSEDMRTLLRST</sequence>
<dbReference type="SUPFAM" id="SSF47923">
    <property type="entry name" value="Ypt/Rab-GAP domain of gyp1p"/>
    <property type="match status" value="2"/>
</dbReference>
<dbReference type="AlphaFoldDB" id="A5E6C6"/>
<feature type="domain" description="Rab-GAP TBC" evidence="4">
    <location>
        <begin position="321"/>
        <end position="526"/>
    </location>
</feature>
<dbReference type="HOGENOM" id="CLU_004457_0_1_1"/>
<protein>
    <recommendedName>
        <fullName evidence="2">Oxidant-induced cell-cycle arrest protein 5</fullName>
    </recommendedName>
</protein>
<dbReference type="Proteomes" id="UP000001996">
    <property type="component" value="Unassembled WGS sequence"/>
</dbReference>
<evidence type="ECO:0000256" key="3">
    <source>
        <dbReference type="ARBA" id="ARBA00022468"/>
    </source>
</evidence>
<keyword evidence="6" id="KW-1185">Reference proteome</keyword>
<proteinExistence type="inferred from homology"/>
<dbReference type="FunCoup" id="A5E6C6">
    <property type="interactions" value="63"/>
</dbReference>
<dbReference type="STRING" id="379508.A5E6C6"/>
<dbReference type="GO" id="GO:0016192">
    <property type="term" value="P:vesicle-mediated transport"/>
    <property type="evidence" value="ECO:0007669"/>
    <property type="project" value="EnsemblFungi"/>
</dbReference>
<organism evidence="5 6">
    <name type="scientific">Lodderomyces elongisporus (strain ATCC 11503 / CBS 2605 / JCM 1781 / NBRC 1676 / NRRL YB-4239)</name>
    <name type="common">Yeast</name>
    <name type="synonym">Saccharomyces elongisporus</name>
    <dbReference type="NCBI Taxonomy" id="379508"/>
    <lineage>
        <taxon>Eukaryota</taxon>
        <taxon>Fungi</taxon>
        <taxon>Dikarya</taxon>
        <taxon>Ascomycota</taxon>
        <taxon>Saccharomycotina</taxon>
        <taxon>Pichiomycetes</taxon>
        <taxon>Debaryomycetaceae</taxon>
        <taxon>Candida/Lodderomyces clade</taxon>
        <taxon>Lodderomyces</taxon>
    </lineage>
</organism>
<evidence type="ECO:0000256" key="2">
    <source>
        <dbReference type="ARBA" id="ARBA00019144"/>
    </source>
</evidence>
<comment type="similarity">
    <text evidence="1">Belongs to the OCA5 family.</text>
</comment>
<dbReference type="InterPro" id="IPR035969">
    <property type="entry name" value="Rab-GAP_TBC_sf"/>
</dbReference>
<reference evidence="5 6" key="1">
    <citation type="journal article" date="2009" name="Nature">
        <title>Evolution of pathogenicity and sexual reproduction in eight Candida genomes.</title>
        <authorList>
            <person name="Butler G."/>
            <person name="Rasmussen M.D."/>
            <person name="Lin M.F."/>
            <person name="Santos M.A."/>
            <person name="Sakthikumar S."/>
            <person name="Munro C.A."/>
            <person name="Rheinbay E."/>
            <person name="Grabherr M."/>
            <person name="Forche A."/>
            <person name="Reedy J.L."/>
            <person name="Agrafioti I."/>
            <person name="Arnaud M.B."/>
            <person name="Bates S."/>
            <person name="Brown A.J."/>
            <person name="Brunke S."/>
            <person name="Costanzo M.C."/>
            <person name="Fitzpatrick D.A."/>
            <person name="de Groot P.W."/>
            <person name="Harris D."/>
            <person name="Hoyer L.L."/>
            <person name="Hube B."/>
            <person name="Klis F.M."/>
            <person name="Kodira C."/>
            <person name="Lennard N."/>
            <person name="Logue M.E."/>
            <person name="Martin R."/>
            <person name="Neiman A.M."/>
            <person name="Nikolaou E."/>
            <person name="Quail M.A."/>
            <person name="Quinn J."/>
            <person name="Santos M.C."/>
            <person name="Schmitzberger F.F."/>
            <person name="Sherlock G."/>
            <person name="Shah P."/>
            <person name="Silverstein K.A."/>
            <person name="Skrzypek M.S."/>
            <person name="Soll D."/>
            <person name="Staggs R."/>
            <person name="Stansfield I."/>
            <person name="Stumpf M.P."/>
            <person name="Sudbery P.E."/>
            <person name="Srikantha T."/>
            <person name="Zeng Q."/>
            <person name="Berman J."/>
            <person name="Berriman M."/>
            <person name="Heitman J."/>
            <person name="Gow N.A."/>
            <person name="Lorenz M.C."/>
            <person name="Birren B.W."/>
            <person name="Kellis M."/>
            <person name="Cuomo C.A."/>
        </authorList>
    </citation>
    <scope>NUCLEOTIDE SEQUENCE [LARGE SCALE GENOMIC DNA]</scope>
    <source>
        <strain evidence="6">ATCC 11503 / BCRC 21390 / CBS 2605 / JCM 1781 / NBRC 1676 / NRRL YB-4239</strain>
    </source>
</reference>
<dbReference type="KEGG" id="lel:PVL30_005298"/>
<dbReference type="GeneID" id="5230730"/>
<dbReference type="Gene3D" id="1.10.8.270">
    <property type="entry name" value="putative rabgap domain of human tbc1 domain family member 14 like domains"/>
    <property type="match status" value="1"/>
</dbReference>
<gene>
    <name evidence="5" type="ORF">LELG_05165</name>
</gene>